<dbReference type="InterPro" id="IPR014284">
    <property type="entry name" value="RNA_pol_sigma-70_dom"/>
</dbReference>
<dbReference type="InterPro" id="IPR014325">
    <property type="entry name" value="RNA_pol_sigma-E_actinobac"/>
</dbReference>
<evidence type="ECO:0000256" key="4">
    <source>
        <dbReference type="ARBA" id="ARBA00023125"/>
    </source>
</evidence>
<gene>
    <name evidence="8" type="ORF">GCM10009765_68910</name>
</gene>
<feature type="domain" description="RNA polymerase sigma factor 70 region 4 type 2" evidence="7">
    <location>
        <begin position="106"/>
        <end position="156"/>
    </location>
</feature>
<reference evidence="8 9" key="1">
    <citation type="journal article" date="2019" name="Int. J. Syst. Evol. Microbiol.">
        <title>The Global Catalogue of Microorganisms (GCM) 10K type strain sequencing project: providing services to taxonomists for standard genome sequencing and annotation.</title>
        <authorList>
            <consortium name="The Broad Institute Genomics Platform"/>
            <consortium name="The Broad Institute Genome Sequencing Center for Infectious Disease"/>
            <person name="Wu L."/>
            <person name="Ma J."/>
        </authorList>
    </citation>
    <scope>NUCLEOTIDE SEQUENCE [LARGE SCALE GENOMIC DNA]</scope>
    <source>
        <strain evidence="8 9">JCM 14718</strain>
    </source>
</reference>
<evidence type="ECO:0000256" key="3">
    <source>
        <dbReference type="ARBA" id="ARBA00023082"/>
    </source>
</evidence>
<dbReference type="InterPro" id="IPR007627">
    <property type="entry name" value="RNA_pol_sigma70_r2"/>
</dbReference>
<sequence length="173" mass="19192">MTVDGDDQGFVAFVSDRSASLLRTAYLLVGDQSRAEDLLQTALTKTYLRWGQLRDPAAATAYVRRVLANTATSWWRLRSFSERPTDRLPEVPGADQIGAREDQLAMWRHLQALPARQRTVLVLRYYEDLTERETAAAMGISVGGVKSMASRGLTRLRALMGISGDVMVAGEVF</sequence>
<accession>A0ABN2IR04</accession>
<keyword evidence="9" id="KW-1185">Reference proteome</keyword>
<evidence type="ECO:0000256" key="5">
    <source>
        <dbReference type="ARBA" id="ARBA00023163"/>
    </source>
</evidence>
<dbReference type="Pfam" id="PF04542">
    <property type="entry name" value="Sigma70_r2"/>
    <property type="match status" value="1"/>
</dbReference>
<evidence type="ECO:0000256" key="2">
    <source>
        <dbReference type="ARBA" id="ARBA00023015"/>
    </source>
</evidence>
<dbReference type="EMBL" id="BAAANY010000036">
    <property type="protein sequence ID" value="GAA1709877.1"/>
    <property type="molecule type" value="Genomic_DNA"/>
</dbReference>
<dbReference type="InterPro" id="IPR013249">
    <property type="entry name" value="RNA_pol_sigma70_r4_t2"/>
</dbReference>
<dbReference type="InterPro" id="IPR013324">
    <property type="entry name" value="RNA_pol_sigma_r3/r4-like"/>
</dbReference>
<dbReference type="NCBIfam" id="TIGR02937">
    <property type="entry name" value="sigma70-ECF"/>
    <property type="match status" value="1"/>
</dbReference>
<dbReference type="NCBIfam" id="TIGR02983">
    <property type="entry name" value="SigE-fam_strep"/>
    <property type="match status" value="1"/>
</dbReference>
<name>A0ABN2IR04_9ACTN</name>
<evidence type="ECO:0000256" key="1">
    <source>
        <dbReference type="ARBA" id="ARBA00010641"/>
    </source>
</evidence>
<evidence type="ECO:0000259" key="6">
    <source>
        <dbReference type="Pfam" id="PF04542"/>
    </source>
</evidence>
<evidence type="ECO:0000313" key="9">
    <source>
        <dbReference type="Proteomes" id="UP001500618"/>
    </source>
</evidence>
<protein>
    <submittedName>
        <fullName evidence="8">SigE family RNA polymerase sigma factor</fullName>
    </submittedName>
</protein>
<organism evidence="8 9">
    <name type="scientific">Fodinicola feengrottensis</name>
    <dbReference type="NCBI Taxonomy" id="435914"/>
    <lineage>
        <taxon>Bacteria</taxon>
        <taxon>Bacillati</taxon>
        <taxon>Actinomycetota</taxon>
        <taxon>Actinomycetes</taxon>
        <taxon>Mycobacteriales</taxon>
        <taxon>Fodinicola</taxon>
    </lineage>
</organism>
<dbReference type="Gene3D" id="1.10.1740.10">
    <property type="match status" value="1"/>
</dbReference>
<dbReference type="RefSeq" id="WP_163567248.1">
    <property type="nucleotide sequence ID" value="NZ_BAAANY010000036.1"/>
</dbReference>
<dbReference type="PANTHER" id="PTHR43133">
    <property type="entry name" value="RNA POLYMERASE ECF-TYPE SIGMA FACTO"/>
    <property type="match status" value="1"/>
</dbReference>
<comment type="similarity">
    <text evidence="1">Belongs to the sigma-70 factor family. ECF subfamily.</text>
</comment>
<dbReference type="InterPro" id="IPR039425">
    <property type="entry name" value="RNA_pol_sigma-70-like"/>
</dbReference>
<dbReference type="SUPFAM" id="SSF88659">
    <property type="entry name" value="Sigma3 and sigma4 domains of RNA polymerase sigma factors"/>
    <property type="match status" value="1"/>
</dbReference>
<keyword evidence="5" id="KW-0804">Transcription</keyword>
<dbReference type="Gene3D" id="1.10.10.10">
    <property type="entry name" value="Winged helix-like DNA-binding domain superfamily/Winged helix DNA-binding domain"/>
    <property type="match status" value="1"/>
</dbReference>
<dbReference type="InterPro" id="IPR036388">
    <property type="entry name" value="WH-like_DNA-bd_sf"/>
</dbReference>
<evidence type="ECO:0000313" key="8">
    <source>
        <dbReference type="EMBL" id="GAA1709877.1"/>
    </source>
</evidence>
<keyword evidence="3" id="KW-0731">Sigma factor</keyword>
<dbReference type="CDD" id="cd06171">
    <property type="entry name" value="Sigma70_r4"/>
    <property type="match status" value="1"/>
</dbReference>
<keyword evidence="4" id="KW-0238">DNA-binding</keyword>
<evidence type="ECO:0000259" key="7">
    <source>
        <dbReference type="Pfam" id="PF08281"/>
    </source>
</evidence>
<dbReference type="SUPFAM" id="SSF88946">
    <property type="entry name" value="Sigma2 domain of RNA polymerase sigma factors"/>
    <property type="match status" value="1"/>
</dbReference>
<feature type="domain" description="RNA polymerase sigma-70 region 2" evidence="6">
    <location>
        <begin position="20"/>
        <end position="77"/>
    </location>
</feature>
<keyword evidence="2" id="KW-0805">Transcription regulation</keyword>
<proteinExistence type="inferred from homology"/>
<dbReference type="PANTHER" id="PTHR43133:SF50">
    <property type="entry name" value="ECF RNA POLYMERASE SIGMA FACTOR SIGM"/>
    <property type="match status" value="1"/>
</dbReference>
<dbReference type="Proteomes" id="UP001500618">
    <property type="component" value="Unassembled WGS sequence"/>
</dbReference>
<comment type="caution">
    <text evidence="8">The sequence shown here is derived from an EMBL/GenBank/DDBJ whole genome shotgun (WGS) entry which is preliminary data.</text>
</comment>
<dbReference type="InterPro" id="IPR013325">
    <property type="entry name" value="RNA_pol_sigma_r2"/>
</dbReference>
<dbReference type="Pfam" id="PF08281">
    <property type="entry name" value="Sigma70_r4_2"/>
    <property type="match status" value="1"/>
</dbReference>